<dbReference type="EMBL" id="VWFC01000001">
    <property type="protein sequence ID" value="KAB1331198.1"/>
    <property type="molecule type" value="Genomic_DNA"/>
</dbReference>
<dbReference type="RefSeq" id="WP_272196920.1">
    <property type="nucleotide sequence ID" value="NZ_CP113514.1"/>
</dbReference>
<evidence type="ECO:0000313" key="1">
    <source>
        <dbReference type="EMBL" id="KAB1331198.1"/>
    </source>
</evidence>
<dbReference type="Proteomes" id="UP000375690">
    <property type="component" value="Unassembled WGS sequence"/>
</dbReference>
<name>A0A6A1XTF4_BACOV</name>
<evidence type="ECO:0000313" key="2">
    <source>
        <dbReference type="Proteomes" id="UP000375690"/>
    </source>
</evidence>
<comment type="caution">
    <text evidence="1">The sequence shown here is derived from an EMBL/GenBank/DDBJ whole genome shotgun (WGS) entry which is preliminary data.</text>
</comment>
<organism evidence="1 2">
    <name type="scientific">Bacteroides ovatus</name>
    <dbReference type="NCBI Taxonomy" id="28116"/>
    <lineage>
        <taxon>Bacteria</taxon>
        <taxon>Pseudomonadati</taxon>
        <taxon>Bacteroidota</taxon>
        <taxon>Bacteroidia</taxon>
        <taxon>Bacteroidales</taxon>
        <taxon>Bacteroidaceae</taxon>
        <taxon>Bacteroides</taxon>
    </lineage>
</organism>
<dbReference type="AlphaFoldDB" id="A0A6A1XTF4"/>
<gene>
    <name evidence="1" type="ORF">F3B53_00055</name>
</gene>
<proteinExistence type="predicted"/>
<protein>
    <submittedName>
        <fullName evidence="1">Uncharacterized protein</fullName>
    </submittedName>
</protein>
<sequence length="191" mass="21627">MKKEQTKVYVLMLSKEFPKEHPKAGEQTGFKEKLELALKAQEQAEECTTCGGDCKTCYCPSASGIMKVHTIRTNMERWSGIMQKVQEGKAVISVRQWKGRPYEKGNVQVELFCLGKDDGVGLQTLSVMEYTDADDGIERAVYCIDGKPIPMLTLKQIAENDGLTVEDWKAWFTGMSFAEPLPIIHFTKFRY</sequence>
<reference evidence="1 2" key="1">
    <citation type="journal article" date="2019" name="Nat. Med.">
        <title>A library of human gut bacterial isolates paired with longitudinal multiomics data enables mechanistic microbiome research.</title>
        <authorList>
            <person name="Poyet M."/>
            <person name="Groussin M."/>
            <person name="Gibbons S.M."/>
            <person name="Avila-Pacheco J."/>
            <person name="Jiang X."/>
            <person name="Kearney S.M."/>
            <person name="Perrotta A.R."/>
            <person name="Berdy B."/>
            <person name="Zhao S."/>
            <person name="Lieberman T.D."/>
            <person name="Swanson P.K."/>
            <person name="Smith M."/>
            <person name="Roesemann S."/>
            <person name="Alexander J.E."/>
            <person name="Rich S.A."/>
            <person name="Livny J."/>
            <person name="Vlamakis H."/>
            <person name="Clish C."/>
            <person name="Bullock K."/>
            <person name="Deik A."/>
            <person name="Scott J."/>
            <person name="Pierce K.A."/>
            <person name="Xavier R.J."/>
            <person name="Alm E.J."/>
        </authorList>
    </citation>
    <scope>NUCLEOTIDE SEQUENCE [LARGE SCALE GENOMIC DNA]</scope>
    <source>
        <strain evidence="1 2">BIOML-A2</strain>
    </source>
</reference>
<accession>A0A6A1XTF4</accession>